<evidence type="ECO:0000313" key="1">
    <source>
        <dbReference type="EMBL" id="TFL00283.1"/>
    </source>
</evidence>
<reference evidence="1 2" key="1">
    <citation type="journal article" date="2019" name="Nat. Ecol. Evol.">
        <title>Megaphylogeny resolves global patterns of mushroom evolution.</title>
        <authorList>
            <person name="Varga T."/>
            <person name="Krizsan K."/>
            <person name="Foldi C."/>
            <person name="Dima B."/>
            <person name="Sanchez-Garcia M."/>
            <person name="Sanchez-Ramirez S."/>
            <person name="Szollosi G.J."/>
            <person name="Szarkandi J.G."/>
            <person name="Papp V."/>
            <person name="Albert L."/>
            <person name="Andreopoulos W."/>
            <person name="Angelini C."/>
            <person name="Antonin V."/>
            <person name="Barry K.W."/>
            <person name="Bougher N.L."/>
            <person name="Buchanan P."/>
            <person name="Buyck B."/>
            <person name="Bense V."/>
            <person name="Catcheside P."/>
            <person name="Chovatia M."/>
            <person name="Cooper J."/>
            <person name="Damon W."/>
            <person name="Desjardin D."/>
            <person name="Finy P."/>
            <person name="Geml J."/>
            <person name="Haridas S."/>
            <person name="Hughes K."/>
            <person name="Justo A."/>
            <person name="Karasinski D."/>
            <person name="Kautmanova I."/>
            <person name="Kiss B."/>
            <person name="Kocsube S."/>
            <person name="Kotiranta H."/>
            <person name="LaButti K.M."/>
            <person name="Lechner B.E."/>
            <person name="Liimatainen K."/>
            <person name="Lipzen A."/>
            <person name="Lukacs Z."/>
            <person name="Mihaltcheva S."/>
            <person name="Morgado L.N."/>
            <person name="Niskanen T."/>
            <person name="Noordeloos M.E."/>
            <person name="Ohm R.A."/>
            <person name="Ortiz-Santana B."/>
            <person name="Ovrebo C."/>
            <person name="Racz N."/>
            <person name="Riley R."/>
            <person name="Savchenko A."/>
            <person name="Shiryaev A."/>
            <person name="Soop K."/>
            <person name="Spirin V."/>
            <person name="Szebenyi C."/>
            <person name="Tomsovsky M."/>
            <person name="Tulloss R.E."/>
            <person name="Uehling J."/>
            <person name="Grigoriev I.V."/>
            <person name="Vagvolgyi C."/>
            <person name="Papp T."/>
            <person name="Martin F.M."/>
            <person name="Miettinen O."/>
            <person name="Hibbett D.S."/>
            <person name="Nagy L.G."/>
        </authorList>
    </citation>
    <scope>NUCLEOTIDE SEQUENCE [LARGE SCALE GENOMIC DNA]</scope>
    <source>
        <strain evidence="1 2">CBS 309.79</strain>
    </source>
</reference>
<accession>A0A5C3QE08</accession>
<sequence>MYKSTTLFFRIELPQVFNPSHLHSEMAPIRSFFAAGLAAVLASMVLAAPAPSADVAIGGELSEISASVPSVEARYVDTLIARGTVAEAIVTAEAHIKGKQIPGSYTTSEYHETGEPSDFPFPVLESAHVVFIRTTATPTKDYKVWVNQKSGKVVGQKEISWPCPNVLC</sequence>
<evidence type="ECO:0000313" key="2">
    <source>
        <dbReference type="Proteomes" id="UP000305067"/>
    </source>
</evidence>
<keyword evidence="2" id="KW-1185">Reference proteome</keyword>
<protein>
    <submittedName>
        <fullName evidence="1">Uncharacterized protein</fullName>
    </submittedName>
</protein>
<gene>
    <name evidence="1" type="ORF">BDV98DRAFT_569531</name>
</gene>
<name>A0A5C3QE08_9AGAR</name>
<dbReference type="AlphaFoldDB" id="A0A5C3QE08"/>
<organism evidence="1 2">
    <name type="scientific">Pterulicium gracile</name>
    <dbReference type="NCBI Taxonomy" id="1884261"/>
    <lineage>
        <taxon>Eukaryota</taxon>
        <taxon>Fungi</taxon>
        <taxon>Dikarya</taxon>
        <taxon>Basidiomycota</taxon>
        <taxon>Agaricomycotina</taxon>
        <taxon>Agaricomycetes</taxon>
        <taxon>Agaricomycetidae</taxon>
        <taxon>Agaricales</taxon>
        <taxon>Pleurotineae</taxon>
        <taxon>Pterulaceae</taxon>
        <taxon>Pterulicium</taxon>
    </lineage>
</organism>
<proteinExistence type="predicted"/>
<dbReference type="EMBL" id="ML178829">
    <property type="protein sequence ID" value="TFL00283.1"/>
    <property type="molecule type" value="Genomic_DNA"/>
</dbReference>
<dbReference type="Proteomes" id="UP000305067">
    <property type="component" value="Unassembled WGS sequence"/>
</dbReference>